<evidence type="ECO:0000313" key="1">
    <source>
        <dbReference type="EMBL" id="RMZ98683.1"/>
    </source>
</evidence>
<evidence type="ECO:0000313" key="2">
    <source>
        <dbReference type="Proteomes" id="UP000276133"/>
    </source>
</evidence>
<accession>A0A3M7PI43</accession>
<protein>
    <submittedName>
        <fullName evidence="1">Uncharacterized protein</fullName>
    </submittedName>
</protein>
<dbReference type="Proteomes" id="UP000276133">
    <property type="component" value="Unassembled WGS sequence"/>
</dbReference>
<proteinExistence type="predicted"/>
<name>A0A3M7PI43_BRAPC</name>
<dbReference type="AlphaFoldDB" id="A0A3M7PI43"/>
<reference evidence="1 2" key="1">
    <citation type="journal article" date="2018" name="Sci. Rep.">
        <title>Genomic signatures of local adaptation to the degree of environmental predictability in rotifers.</title>
        <authorList>
            <person name="Franch-Gras L."/>
            <person name="Hahn C."/>
            <person name="Garcia-Roger E.M."/>
            <person name="Carmona M.J."/>
            <person name="Serra M."/>
            <person name="Gomez A."/>
        </authorList>
    </citation>
    <scope>NUCLEOTIDE SEQUENCE [LARGE SCALE GENOMIC DNA]</scope>
    <source>
        <strain evidence="1">HYR1</strain>
    </source>
</reference>
<organism evidence="1 2">
    <name type="scientific">Brachionus plicatilis</name>
    <name type="common">Marine rotifer</name>
    <name type="synonym">Brachionus muelleri</name>
    <dbReference type="NCBI Taxonomy" id="10195"/>
    <lineage>
        <taxon>Eukaryota</taxon>
        <taxon>Metazoa</taxon>
        <taxon>Spiralia</taxon>
        <taxon>Gnathifera</taxon>
        <taxon>Rotifera</taxon>
        <taxon>Eurotatoria</taxon>
        <taxon>Monogononta</taxon>
        <taxon>Pseudotrocha</taxon>
        <taxon>Ploima</taxon>
        <taxon>Brachionidae</taxon>
        <taxon>Brachionus</taxon>
    </lineage>
</organism>
<comment type="caution">
    <text evidence="1">The sequence shown here is derived from an EMBL/GenBank/DDBJ whole genome shotgun (WGS) entry which is preliminary data.</text>
</comment>
<gene>
    <name evidence="1" type="ORF">BpHYR1_026611</name>
</gene>
<dbReference type="EMBL" id="REGN01010624">
    <property type="protein sequence ID" value="RMZ98683.1"/>
    <property type="molecule type" value="Genomic_DNA"/>
</dbReference>
<sequence>MDSQARYTFFFFFSDIFLTFLNKTTFNNSYQFIKSILKLKTNSKYHFNSKNNFTCYYLYLALKIKIKFKNEFQILKFQIILSLKKS</sequence>
<keyword evidence="2" id="KW-1185">Reference proteome</keyword>